<accession>A0A6J7WZG7</accession>
<evidence type="ECO:0008006" key="3">
    <source>
        <dbReference type="Google" id="ProtNLM"/>
    </source>
</evidence>
<reference evidence="2" key="1">
    <citation type="submission" date="2020-05" db="EMBL/GenBank/DDBJ databases">
        <authorList>
            <person name="Chiriac C."/>
            <person name="Salcher M."/>
            <person name="Ghai R."/>
            <person name="Kavagutti S V."/>
        </authorList>
    </citation>
    <scope>NUCLEOTIDE SEQUENCE</scope>
</reference>
<organism evidence="2">
    <name type="scientific">uncultured Caudovirales phage</name>
    <dbReference type="NCBI Taxonomy" id="2100421"/>
    <lineage>
        <taxon>Viruses</taxon>
        <taxon>Duplodnaviria</taxon>
        <taxon>Heunggongvirae</taxon>
        <taxon>Uroviricota</taxon>
        <taxon>Caudoviricetes</taxon>
        <taxon>Peduoviridae</taxon>
        <taxon>Maltschvirus</taxon>
        <taxon>Maltschvirus maltsch</taxon>
    </lineage>
</organism>
<feature type="region of interest" description="Disordered" evidence="1">
    <location>
        <begin position="42"/>
        <end position="63"/>
    </location>
</feature>
<name>A0A6J7WZG7_9CAUD</name>
<dbReference type="EMBL" id="LR798319">
    <property type="protein sequence ID" value="CAB5223207.1"/>
    <property type="molecule type" value="Genomic_DNA"/>
</dbReference>
<feature type="region of interest" description="Disordered" evidence="1">
    <location>
        <begin position="634"/>
        <end position="673"/>
    </location>
</feature>
<feature type="compositionally biased region" description="Low complexity" evidence="1">
    <location>
        <begin position="648"/>
        <end position="661"/>
    </location>
</feature>
<protein>
    <recommendedName>
        <fullName evidence="3">Large polyvalent protein associated domain-containing protein</fullName>
    </recommendedName>
</protein>
<evidence type="ECO:0000313" key="2">
    <source>
        <dbReference type="EMBL" id="CAB5223207.1"/>
    </source>
</evidence>
<gene>
    <name evidence="2" type="ORF">UFOVP382_9</name>
</gene>
<proteinExistence type="predicted"/>
<sequence>MAYSPTEQRYIDMMVESYFPTTQPEPMAEEEPSLEGMQLAAGKGTTRTDAPQGYGKVKAPTTPEQAAEMMRTMPLEMQSQMIMRRIAEDQKAGISGAVIPKDMTMRQNMVSGMQQMLIDNTGMDNARARKLSETMFGGESSGIPFGIGLIDITPFVIPLATQEAGISGGEAMEAAASGEYGTAALKYGEGVLQSLDAVPGVALAAKGGKAVGEALAPIAGEMIEGYMRKTGGLMDIAPGKSKITEEPFILPSKFNPKTEFTKAIDSVSSNPDLNIYLPQAERAPSVALRLAKVKIQGTGEKGTITVNDVGTVLEKSQLVLNKNKPLDPTKPKDLVKMVDSATAESQYQMSQPISGATWYEDDVHQAFMLGSKIVPELATDEPLRVITTAFSASTSYNKRAGENWPVALRITEHLMKTGKVASRNPDNGKLWGGTTGPIMEQQLKLHEYMIKAMGGMDNYAEWLLTPHTVKEITNMRAASGLYKTPGISGKANDMKMGAFIMGEKGGPFFLNLNGIKETTADKWFTRTYNRHAGTLTEGPVSEQGLVDAPRNESERNIMKQWNRAIASNIKLDEQANQAVLWYYEQSLYYTLGVKSARSESFSDGAKNLLNARGIPFTDAELAGARNLRNARQVTAKPTGTAGAGDTVGIGQTTPNNPTTNVTGGGKAPAPGAE</sequence>
<evidence type="ECO:0000256" key="1">
    <source>
        <dbReference type="SAM" id="MobiDB-lite"/>
    </source>
</evidence>